<name>A0ABT0D9W0_9HYPH</name>
<keyword evidence="2" id="KW-1185">Reference proteome</keyword>
<dbReference type="Proteomes" id="UP001203284">
    <property type="component" value="Unassembled WGS sequence"/>
</dbReference>
<gene>
    <name evidence="1" type="ORF">MWN34_07120</name>
</gene>
<comment type="caution">
    <text evidence="1">The sequence shown here is derived from an EMBL/GenBank/DDBJ whole genome shotgun (WGS) entry which is preliminary data.</text>
</comment>
<dbReference type="RefSeq" id="WP_247028015.1">
    <property type="nucleotide sequence ID" value="NZ_JALKCH010000004.1"/>
</dbReference>
<evidence type="ECO:0000313" key="2">
    <source>
        <dbReference type="Proteomes" id="UP001203284"/>
    </source>
</evidence>
<sequence length="206" mass="23213">MTMTSANEECFQQPHWLMLARGLHVDRWLDDGQWVGTGGIEMPRAVHLRTGQRYFRFASSAAPAAQVAGGWWIDFENFNTISRFHEKNEMSLTEAARLFLALPYDWSRVDRLVSAILEVPLKAYAGAGKPVRPVDHEDSHIGYGRSGKGQIPEGASSWVPQKHGGVTQLHIPGLYVKREDHSARQLYEIAFPHPRIESIVSGRVRI</sequence>
<dbReference type="EMBL" id="JALKCH010000004">
    <property type="protein sequence ID" value="MCK0196684.1"/>
    <property type="molecule type" value="Genomic_DNA"/>
</dbReference>
<reference evidence="1 2" key="1">
    <citation type="submission" date="2022-04" db="EMBL/GenBank/DDBJ databases">
        <authorList>
            <person name="Grouzdev D.S."/>
            <person name="Pantiukh K.S."/>
            <person name="Krutkina M.S."/>
        </authorList>
    </citation>
    <scope>NUCLEOTIDE SEQUENCE [LARGE SCALE GENOMIC DNA]</scope>
    <source>
        <strain evidence="1 2">6x-1</strain>
    </source>
</reference>
<proteinExistence type="predicted"/>
<accession>A0ABT0D9W0</accession>
<evidence type="ECO:0000313" key="1">
    <source>
        <dbReference type="EMBL" id="MCK0196684.1"/>
    </source>
</evidence>
<protein>
    <submittedName>
        <fullName evidence="1">Uncharacterized protein</fullName>
    </submittedName>
</protein>
<organism evidence="1 2">
    <name type="scientific">Ancylobacter crimeensis</name>
    <dbReference type="NCBI Taxonomy" id="2579147"/>
    <lineage>
        <taxon>Bacteria</taxon>
        <taxon>Pseudomonadati</taxon>
        <taxon>Pseudomonadota</taxon>
        <taxon>Alphaproteobacteria</taxon>
        <taxon>Hyphomicrobiales</taxon>
        <taxon>Xanthobacteraceae</taxon>
        <taxon>Ancylobacter</taxon>
    </lineage>
</organism>